<name>A0A0C3E325_9AGAM</name>
<reference evidence="3" key="2">
    <citation type="submission" date="2015-01" db="EMBL/GenBank/DDBJ databases">
        <title>Evolutionary Origins and Diversification of the Mycorrhizal Mutualists.</title>
        <authorList>
            <consortium name="DOE Joint Genome Institute"/>
            <consortium name="Mycorrhizal Genomics Consortium"/>
            <person name="Kohler A."/>
            <person name="Kuo A."/>
            <person name="Nagy L.G."/>
            <person name="Floudas D."/>
            <person name="Copeland A."/>
            <person name="Barry K.W."/>
            <person name="Cichocki N."/>
            <person name="Veneault-Fourrey C."/>
            <person name="LaButti K."/>
            <person name="Lindquist E.A."/>
            <person name="Lipzen A."/>
            <person name="Lundell T."/>
            <person name="Morin E."/>
            <person name="Murat C."/>
            <person name="Riley R."/>
            <person name="Ohm R."/>
            <person name="Sun H."/>
            <person name="Tunlid A."/>
            <person name="Henrissat B."/>
            <person name="Grigoriev I.V."/>
            <person name="Hibbett D.S."/>
            <person name="Martin F."/>
        </authorList>
    </citation>
    <scope>NUCLEOTIDE SEQUENCE [LARGE SCALE GENOMIC DNA]</scope>
    <source>
        <strain evidence="3">Foug A</strain>
    </source>
</reference>
<dbReference type="PANTHER" id="PTHR43194">
    <property type="entry name" value="HYDROLASE ALPHA/BETA FOLD FAMILY"/>
    <property type="match status" value="1"/>
</dbReference>
<accession>A0A0C3E325</accession>
<dbReference type="InterPro" id="IPR029058">
    <property type="entry name" value="AB_hydrolase_fold"/>
</dbReference>
<dbReference type="OrthoDB" id="10249433at2759"/>
<evidence type="ECO:0000259" key="1">
    <source>
        <dbReference type="Pfam" id="PF12697"/>
    </source>
</evidence>
<dbReference type="InParanoid" id="A0A0C3E325"/>
<evidence type="ECO:0000313" key="3">
    <source>
        <dbReference type="Proteomes" id="UP000053989"/>
    </source>
</evidence>
<dbReference type="AlphaFoldDB" id="A0A0C3E325"/>
<dbReference type="Gene3D" id="3.40.50.1820">
    <property type="entry name" value="alpha/beta hydrolase"/>
    <property type="match status" value="1"/>
</dbReference>
<dbReference type="Proteomes" id="UP000053989">
    <property type="component" value="Unassembled WGS sequence"/>
</dbReference>
<organism evidence="2 3">
    <name type="scientific">Scleroderma citrinum Foug A</name>
    <dbReference type="NCBI Taxonomy" id="1036808"/>
    <lineage>
        <taxon>Eukaryota</taxon>
        <taxon>Fungi</taxon>
        <taxon>Dikarya</taxon>
        <taxon>Basidiomycota</taxon>
        <taxon>Agaricomycotina</taxon>
        <taxon>Agaricomycetes</taxon>
        <taxon>Agaricomycetidae</taxon>
        <taxon>Boletales</taxon>
        <taxon>Sclerodermatineae</taxon>
        <taxon>Sclerodermataceae</taxon>
        <taxon>Scleroderma</taxon>
    </lineage>
</organism>
<protein>
    <recommendedName>
        <fullName evidence="1">AB hydrolase-1 domain-containing protein</fullName>
    </recommendedName>
</protein>
<dbReference type="PANTHER" id="PTHR43194:SF2">
    <property type="entry name" value="PEROXISOMAL MEMBRANE PROTEIN LPX1"/>
    <property type="match status" value="1"/>
</dbReference>
<reference evidence="2 3" key="1">
    <citation type="submission" date="2014-04" db="EMBL/GenBank/DDBJ databases">
        <authorList>
            <consortium name="DOE Joint Genome Institute"/>
            <person name="Kuo A."/>
            <person name="Kohler A."/>
            <person name="Nagy L.G."/>
            <person name="Floudas D."/>
            <person name="Copeland A."/>
            <person name="Barry K.W."/>
            <person name="Cichocki N."/>
            <person name="Veneault-Fourrey C."/>
            <person name="LaButti K."/>
            <person name="Lindquist E.A."/>
            <person name="Lipzen A."/>
            <person name="Lundell T."/>
            <person name="Morin E."/>
            <person name="Murat C."/>
            <person name="Sun H."/>
            <person name="Tunlid A."/>
            <person name="Henrissat B."/>
            <person name="Grigoriev I.V."/>
            <person name="Hibbett D.S."/>
            <person name="Martin F."/>
            <person name="Nordberg H.P."/>
            <person name="Cantor M.N."/>
            <person name="Hua S.X."/>
        </authorList>
    </citation>
    <scope>NUCLEOTIDE SEQUENCE [LARGE SCALE GENOMIC DNA]</scope>
    <source>
        <strain evidence="2 3">Foug A</strain>
    </source>
</reference>
<keyword evidence="3" id="KW-1185">Reference proteome</keyword>
<gene>
    <name evidence="2" type="ORF">SCLCIDRAFT_1214689</name>
</gene>
<dbReference type="STRING" id="1036808.A0A0C3E325"/>
<dbReference type="InterPro" id="IPR000073">
    <property type="entry name" value="AB_hydrolase_1"/>
</dbReference>
<proteinExistence type="predicted"/>
<dbReference type="SUPFAM" id="SSF53474">
    <property type="entry name" value="alpha/beta-Hydrolases"/>
    <property type="match status" value="1"/>
</dbReference>
<dbReference type="InterPro" id="IPR050228">
    <property type="entry name" value="Carboxylesterase_BioH"/>
</dbReference>
<sequence length="251" mass="27620">MSYVPSATRWGLSSANRRALLIHGLDCSPHTWERVAQPLAQAGYFVVAPTLLGHGFRTGTDFRLTTLAEDLQPFLAETDYDVVIGHSMGAAITTILLSSLPRSRPISVILVDPSLEFTPEFIEEKKVEWPNTVANVKSVEAYMAEYPTWTRADAITRVFGLQACTSPDVVREILGQNSSWSFGHLLLDVPNNVVVTALVSTPEVLDHIPSHPRIRTVFLPGLSHWIQHEAPEKIVDTVLESATDAPNMPSS</sequence>
<dbReference type="HOGENOM" id="CLU_020336_31_1_1"/>
<evidence type="ECO:0000313" key="2">
    <source>
        <dbReference type="EMBL" id="KIM62889.1"/>
    </source>
</evidence>
<feature type="domain" description="AB hydrolase-1" evidence="1">
    <location>
        <begin position="20"/>
        <end position="236"/>
    </location>
</feature>
<dbReference type="Pfam" id="PF12697">
    <property type="entry name" value="Abhydrolase_6"/>
    <property type="match status" value="1"/>
</dbReference>
<dbReference type="EMBL" id="KN822039">
    <property type="protein sequence ID" value="KIM62889.1"/>
    <property type="molecule type" value="Genomic_DNA"/>
</dbReference>